<organism evidence="1 2">
    <name type="scientific">Dreissena polymorpha</name>
    <name type="common">Zebra mussel</name>
    <name type="synonym">Mytilus polymorpha</name>
    <dbReference type="NCBI Taxonomy" id="45954"/>
    <lineage>
        <taxon>Eukaryota</taxon>
        <taxon>Metazoa</taxon>
        <taxon>Spiralia</taxon>
        <taxon>Lophotrochozoa</taxon>
        <taxon>Mollusca</taxon>
        <taxon>Bivalvia</taxon>
        <taxon>Autobranchia</taxon>
        <taxon>Heteroconchia</taxon>
        <taxon>Euheterodonta</taxon>
        <taxon>Imparidentia</taxon>
        <taxon>Neoheterodontei</taxon>
        <taxon>Myida</taxon>
        <taxon>Dreissenoidea</taxon>
        <taxon>Dreissenidae</taxon>
        <taxon>Dreissena</taxon>
    </lineage>
</organism>
<dbReference type="AlphaFoldDB" id="A0A9D4D9Y7"/>
<reference evidence="1" key="2">
    <citation type="submission" date="2020-11" db="EMBL/GenBank/DDBJ databases">
        <authorList>
            <person name="McCartney M.A."/>
            <person name="Auch B."/>
            <person name="Kono T."/>
            <person name="Mallez S."/>
            <person name="Becker A."/>
            <person name="Gohl D.M."/>
            <person name="Silverstein K.A.T."/>
            <person name="Koren S."/>
            <person name="Bechman K.B."/>
            <person name="Herman A."/>
            <person name="Abrahante J.E."/>
            <person name="Garbe J."/>
        </authorList>
    </citation>
    <scope>NUCLEOTIDE SEQUENCE</scope>
    <source>
        <strain evidence="1">Duluth1</strain>
        <tissue evidence="1">Whole animal</tissue>
    </source>
</reference>
<dbReference type="EMBL" id="JAIWYP010000011">
    <property type="protein sequence ID" value="KAH3740824.1"/>
    <property type="molecule type" value="Genomic_DNA"/>
</dbReference>
<dbReference type="Proteomes" id="UP000828390">
    <property type="component" value="Unassembled WGS sequence"/>
</dbReference>
<gene>
    <name evidence="1" type="ORF">DPMN_047538</name>
</gene>
<proteinExistence type="predicted"/>
<protein>
    <submittedName>
        <fullName evidence="1">Uncharacterized protein</fullName>
    </submittedName>
</protein>
<reference evidence="1" key="1">
    <citation type="journal article" date="2019" name="bioRxiv">
        <title>The Genome of the Zebra Mussel, Dreissena polymorpha: A Resource for Invasive Species Research.</title>
        <authorList>
            <person name="McCartney M.A."/>
            <person name="Auch B."/>
            <person name="Kono T."/>
            <person name="Mallez S."/>
            <person name="Zhang Y."/>
            <person name="Obille A."/>
            <person name="Becker A."/>
            <person name="Abrahante J.E."/>
            <person name="Garbe J."/>
            <person name="Badalamenti J.P."/>
            <person name="Herman A."/>
            <person name="Mangelson H."/>
            <person name="Liachko I."/>
            <person name="Sullivan S."/>
            <person name="Sone E.D."/>
            <person name="Koren S."/>
            <person name="Silverstein K.A.T."/>
            <person name="Beckman K.B."/>
            <person name="Gohl D.M."/>
        </authorList>
    </citation>
    <scope>NUCLEOTIDE SEQUENCE</scope>
    <source>
        <strain evidence="1">Duluth1</strain>
        <tissue evidence="1">Whole animal</tissue>
    </source>
</reference>
<name>A0A9D4D9Y7_DREPO</name>
<evidence type="ECO:0000313" key="1">
    <source>
        <dbReference type="EMBL" id="KAH3740824.1"/>
    </source>
</evidence>
<evidence type="ECO:0000313" key="2">
    <source>
        <dbReference type="Proteomes" id="UP000828390"/>
    </source>
</evidence>
<accession>A0A9D4D9Y7</accession>
<comment type="caution">
    <text evidence="1">The sequence shown here is derived from an EMBL/GenBank/DDBJ whole genome shotgun (WGS) entry which is preliminary data.</text>
</comment>
<sequence>MKSGMKNLLMFDDEIIPPQQYLLQVILTDAPQPETNMGNYQFVTKDSVQVMLRSERFKHAIEIQQNVKEKHPIIGLL</sequence>
<keyword evidence="2" id="KW-1185">Reference proteome</keyword>